<feature type="region of interest" description="Disordered" evidence="1">
    <location>
        <begin position="36"/>
        <end position="84"/>
    </location>
</feature>
<gene>
    <name evidence="2" type="ORF">EHS24_007673</name>
</gene>
<dbReference type="GeneID" id="39592216"/>
<protein>
    <submittedName>
        <fullName evidence="2">Uncharacterized protein</fullName>
    </submittedName>
</protein>
<evidence type="ECO:0000313" key="2">
    <source>
        <dbReference type="EMBL" id="RSH82679.1"/>
    </source>
</evidence>
<dbReference type="Proteomes" id="UP000279236">
    <property type="component" value="Unassembled WGS sequence"/>
</dbReference>
<name>A0A427XUZ8_9TREE</name>
<organism evidence="2 3">
    <name type="scientific">Apiotrichum porosum</name>
    <dbReference type="NCBI Taxonomy" id="105984"/>
    <lineage>
        <taxon>Eukaryota</taxon>
        <taxon>Fungi</taxon>
        <taxon>Dikarya</taxon>
        <taxon>Basidiomycota</taxon>
        <taxon>Agaricomycotina</taxon>
        <taxon>Tremellomycetes</taxon>
        <taxon>Trichosporonales</taxon>
        <taxon>Trichosporonaceae</taxon>
        <taxon>Apiotrichum</taxon>
    </lineage>
</organism>
<keyword evidence="3" id="KW-1185">Reference proteome</keyword>
<comment type="caution">
    <text evidence="2">The sequence shown here is derived from an EMBL/GenBank/DDBJ whole genome shotgun (WGS) entry which is preliminary data.</text>
</comment>
<reference evidence="2 3" key="1">
    <citation type="submission" date="2018-11" db="EMBL/GenBank/DDBJ databases">
        <title>Genome sequence of Apiotrichum porosum DSM 27194.</title>
        <authorList>
            <person name="Aliyu H."/>
            <person name="Gorte O."/>
            <person name="Ochsenreither K."/>
        </authorList>
    </citation>
    <scope>NUCLEOTIDE SEQUENCE [LARGE SCALE GENOMIC DNA]</scope>
    <source>
        <strain evidence="2 3">DSM 27194</strain>
    </source>
</reference>
<accession>A0A427XUZ8</accession>
<dbReference type="STRING" id="105984.A0A427XUZ8"/>
<dbReference type="EMBL" id="RSCE01000005">
    <property type="protein sequence ID" value="RSH82679.1"/>
    <property type="molecule type" value="Genomic_DNA"/>
</dbReference>
<proteinExistence type="predicted"/>
<dbReference type="OrthoDB" id="660555at2759"/>
<dbReference type="AlphaFoldDB" id="A0A427XUZ8"/>
<evidence type="ECO:0000313" key="3">
    <source>
        <dbReference type="Proteomes" id="UP000279236"/>
    </source>
</evidence>
<evidence type="ECO:0000256" key="1">
    <source>
        <dbReference type="SAM" id="MobiDB-lite"/>
    </source>
</evidence>
<dbReference type="RefSeq" id="XP_028476911.1">
    <property type="nucleotide sequence ID" value="XM_028623018.1"/>
</dbReference>
<sequence length="239" mass="25051">MLHPYSGASKPMPDWDSIPSRPLPFAATLHDLDLNAQPSASLPAPKIPRPKRHQPDDFPPAFPTPVYGHARHGSVSSPTPVGRGLLGSPSPYKAVVGSDDWMQMRVAHCVDNAKCDLVLSDFGLERLSTRIADLGDLVTLPTAQSPTASPSARLSRAMANQSPSLNAAIAGPSSRALALGERSFSRTQSAPASAAFFSSLRQSPTSNLSNRSSLLPALPLAPFGALGATEVANDDSDSP</sequence>